<dbReference type="Proteomes" id="UP001631949">
    <property type="component" value="Unassembled WGS sequence"/>
</dbReference>
<dbReference type="InterPro" id="IPR017439">
    <property type="entry name" value="Amidohydrolase"/>
</dbReference>
<dbReference type="PIRSF" id="PIRSF005962">
    <property type="entry name" value="Pept_M20D_amidohydro"/>
    <property type="match status" value="1"/>
</dbReference>
<feature type="domain" description="Peptidase M20 dimerisation" evidence="1">
    <location>
        <begin position="183"/>
        <end position="274"/>
    </location>
</feature>
<keyword evidence="3" id="KW-1185">Reference proteome</keyword>
<evidence type="ECO:0000313" key="2">
    <source>
        <dbReference type="EMBL" id="MFM9413664.1"/>
    </source>
</evidence>
<dbReference type="InterPro" id="IPR011650">
    <property type="entry name" value="Peptidase_M20_dimer"/>
</dbReference>
<dbReference type="InterPro" id="IPR002933">
    <property type="entry name" value="Peptidase_M20"/>
</dbReference>
<dbReference type="Pfam" id="PF01546">
    <property type="entry name" value="Peptidase_M20"/>
    <property type="match status" value="1"/>
</dbReference>
<dbReference type="CDD" id="cd03886">
    <property type="entry name" value="M20_Acy1"/>
    <property type="match status" value="1"/>
</dbReference>
<dbReference type="PANTHER" id="PTHR11014">
    <property type="entry name" value="PEPTIDASE M20 FAMILY MEMBER"/>
    <property type="match status" value="1"/>
</dbReference>
<sequence>MRYLEEAQALKEQMVQWRRHIHRQPEVGLDTKETAAYVSDQLKAMGYNPKPCGKNGVTASLGQGNKTLLLRADMDALEQTEESGLPFASEKPGVSHGCGHDLHTTMLLGAAQLLKAHEKDLRQKIVFMFQPAEEIFAGAQSMIDDGILADNQVDYAFAVHNMPTLPVGTVALTEGPFMPSVDGFTITIQGQGCHGASAQEGVDPINIGAHLHLALQTLIAREINYQTEALLTIGTFNAGTTGNIIPDQASLTGTLRAMDPDVRAFLKDRLEAVSRLTAESFRGTAQVTWDYSVPANVTAPDRVRQLKGALQAINSAEEAAGSAHRLSLEEGGLLNASEDFALVAAQVPAAFLRIGSRSANSQDCNILHNPKVVLNEDALPIGAAVFTAVAIEA</sequence>
<dbReference type="Pfam" id="PF07687">
    <property type="entry name" value="M20_dimer"/>
    <property type="match status" value="1"/>
</dbReference>
<proteinExistence type="predicted"/>
<dbReference type="NCBIfam" id="TIGR01891">
    <property type="entry name" value="amidohydrolases"/>
    <property type="match status" value="1"/>
</dbReference>
<protein>
    <submittedName>
        <fullName evidence="2">M20 family metallopeptidase</fullName>
    </submittedName>
</protein>
<dbReference type="InterPro" id="IPR036264">
    <property type="entry name" value="Bact_exopeptidase_dim_dom"/>
</dbReference>
<accession>A0ABW9GYH5</accession>
<gene>
    <name evidence="2" type="ORF">ACKQTC_04710</name>
</gene>
<evidence type="ECO:0000313" key="3">
    <source>
        <dbReference type="Proteomes" id="UP001631949"/>
    </source>
</evidence>
<dbReference type="EMBL" id="JBJUVG010000005">
    <property type="protein sequence ID" value="MFM9413664.1"/>
    <property type="molecule type" value="Genomic_DNA"/>
</dbReference>
<organism evidence="2 3">
    <name type="scientific">Peptococcus simiae</name>
    <dbReference type="NCBI Taxonomy" id="1643805"/>
    <lineage>
        <taxon>Bacteria</taxon>
        <taxon>Bacillati</taxon>
        <taxon>Bacillota</taxon>
        <taxon>Clostridia</taxon>
        <taxon>Eubacteriales</taxon>
        <taxon>Peptococcaceae</taxon>
        <taxon>Peptococcus</taxon>
    </lineage>
</organism>
<dbReference type="PANTHER" id="PTHR11014:SF63">
    <property type="entry name" value="METALLOPEPTIDASE, PUTATIVE (AFU_ORTHOLOGUE AFUA_6G09600)-RELATED"/>
    <property type="match status" value="1"/>
</dbReference>
<dbReference type="RefSeq" id="WP_408977281.1">
    <property type="nucleotide sequence ID" value="NZ_JBJUVG010000005.1"/>
</dbReference>
<dbReference type="Gene3D" id="3.30.70.360">
    <property type="match status" value="1"/>
</dbReference>
<name>A0ABW9GYH5_9FIRM</name>
<dbReference type="Gene3D" id="3.40.630.10">
    <property type="entry name" value="Zn peptidases"/>
    <property type="match status" value="1"/>
</dbReference>
<reference evidence="2 3" key="1">
    <citation type="journal article" date="2016" name="Int. J. Syst. Evol. Microbiol.">
        <title>Peptococcus simiae sp. nov., isolated from rhesus macaque faeces and emended description of the genus Peptococcus.</title>
        <authorList>
            <person name="Shkoporov A.N."/>
            <person name="Efimov B.A."/>
            <person name="Kondova I."/>
            <person name="Ouwerling B."/>
            <person name="Chaplin A.V."/>
            <person name="Shcherbakova V.A."/>
            <person name="Langermans J.A.M."/>
        </authorList>
    </citation>
    <scope>NUCLEOTIDE SEQUENCE [LARGE SCALE GENOMIC DNA]</scope>
    <source>
        <strain evidence="2 3">M108</strain>
    </source>
</reference>
<dbReference type="SUPFAM" id="SSF55031">
    <property type="entry name" value="Bacterial exopeptidase dimerisation domain"/>
    <property type="match status" value="1"/>
</dbReference>
<dbReference type="SUPFAM" id="SSF53187">
    <property type="entry name" value="Zn-dependent exopeptidases"/>
    <property type="match status" value="1"/>
</dbReference>
<evidence type="ECO:0000259" key="1">
    <source>
        <dbReference type="Pfam" id="PF07687"/>
    </source>
</evidence>
<comment type="caution">
    <text evidence="2">The sequence shown here is derived from an EMBL/GenBank/DDBJ whole genome shotgun (WGS) entry which is preliminary data.</text>
</comment>